<dbReference type="Pfam" id="PF02776">
    <property type="entry name" value="TPP_enzyme_N"/>
    <property type="match status" value="1"/>
</dbReference>
<gene>
    <name evidence="7" type="primary">iolD_1</name>
    <name evidence="7" type="ORF">BN997_01977</name>
</gene>
<dbReference type="GO" id="GO:0016823">
    <property type="term" value="F:hydrolase activity, acting on acid carbon-carbon bonds, in ketonic substances"/>
    <property type="evidence" value="ECO:0007669"/>
    <property type="project" value="InterPro"/>
</dbReference>
<dbReference type="GO" id="GO:0030976">
    <property type="term" value="F:thiamine pyrophosphate binding"/>
    <property type="evidence" value="ECO:0007669"/>
    <property type="project" value="InterPro"/>
</dbReference>
<dbReference type="InterPro" id="IPR030817">
    <property type="entry name" value="Myo_inos_IolD"/>
</dbReference>
<dbReference type="GO" id="GO:0009099">
    <property type="term" value="P:L-valine biosynthetic process"/>
    <property type="evidence" value="ECO:0007669"/>
    <property type="project" value="TreeGrafter"/>
</dbReference>
<keyword evidence="8" id="KW-1185">Reference proteome</keyword>
<feature type="domain" description="Thiamine pyrophosphate enzyme central" evidence="4">
    <location>
        <begin position="233"/>
        <end position="367"/>
    </location>
</feature>
<dbReference type="GO" id="GO:0019310">
    <property type="term" value="P:inositol catabolic process"/>
    <property type="evidence" value="ECO:0007669"/>
    <property type="project" value="InterPro"/>
</dbReference>
<dbReference type="InterPro" id="IPR029061">
    <property type="entry name" value="THDP-binding"/>
</dbReference>
<evidence type="ECO:0000313" key="7">
    <source>
        <dbReference type="EMBL" id="CEI82119.1"/>
    </source>
</evidence>
<dbReference type="CDD" id="cd07035">
    <property type="entry name" value="TPP_PYR_POX_like"/>
    <property type="match status" value="1"/>
</dbReference>
<proteinExistence type="inferred from homology"/>
<evidence type="ECO:0000313" key="8">
    <source>
        <dbReference type="Proteomes" id="UP000040453"/>
    </source>
</evidence>
<evidence type="ECO:0000259" key="5">
    <source>
        <dbReference type="Pfam" id="PF02775"/>
    </source>
</evidence>
<organism evidence="7 8">
    <name type="scientific">Oceanobacillus oncorhynchi</name>
    <dbReference type="NCBI Taxonomy" id="545501"/>
    <lineage>
        <taxon>Bacteria</taxon>
        <taxon>Bacillati</taxon>
        <taxon>Bacillota</taxon>
        <taxon>Bacilli</taxon>
        <taxon>Bacillales</taxon>
        <taxon>Bacillaceae</taxon>
        <taxon>Oceanobacillus</taxon>
    </lineage>
</organism>
<dbReference type="Gene3D" id="3.40.50.970">
    <property type="match status" value="2"/>
</dbReference>
<dbReference type="OrthoDB" id="4494979at2"/>
<dbReference type="Proteomes" id="UP000040453">
    <property type="component" value="Unassembled WGS sequence"/>
</dbReference>
<dbReference type="STRING" id="545501.BN997_01977"/>
<dbReference type="InterPro" id="IPR045229">
    <property type="entry name" value="TPP_enz"/>
</dbReference>
<dbReference type="CDD" id="cd02003">
    <property type="entry name" value="TPP_IolD"/>
    <property type="match status" value="1"/>
</dbReference>
<dbReference type="GO" id="GO:0003984">
    <property type="term" value="F:acetolactate synthase activity"/>
    <property type="evidence" value="ECO:0007669"/>
    <property type="project" value="TreeGrafter"/>
</dbReference>
<accession>A0A0A1MQX1</accession>
<dbReference type="SUPFAM" id="SSF52518">
    <property type="entry name" value="Thiamin diphosphate-binding fold (THDP-binding)"/>
    <property type="match status" value="2"/>
</dbReference>
<dbReference type="PROSITE" id="PS00187">
    <property type="entry name" value="TPP_ENZYMES"/>
    <property type="match status" value="1"/>
</dbReference>
<dbReference type="GO" id="GO:0005948">
    <property type="term" value="C:acetolactate synthase complex"/>
    <property type="evidence" value="ECO:0007669"/>
    <property type="project" value="TreeGrafter"/>
</dbReference>
<sequence length="634" mass="70342">MESIQYANESVEVKPQTIRLTMGQALLKFLDNQYIEFDGEERKFIKGMFGIFGHGNATGLAEALERQESNLPLLQGKNEQGMVHAATAYAKQKNRLEIFACTTSIGPGALNMVTAAGTATVNRIPVLLLPSDNFATRQPDPVLQQIENPSDYTVSATDAFKSVSRYWDRIVRPEQLMTAAINAMRVLTDPVEAGAVTLALPQDVQAEAFDYPAEFFKKRVHVIERRTPSEVTLERAVELIKSKKKPFIIAGGGTHYSFAAEALKQFAERFEIPVGETQAGKSAIAWNHPLNMGGVGANGSKASNVLSKDADLIIAVGTRLTDFSTSSKVAFQNPDVAFLNINVSSFDAMKMESQLLVSDAKTALNQLGEQLQKANYKTAYDENELTSLKEAWDNEVDRLFNLKSEEGLEQSQVIGELNQFIDEKDIITCAAGSLPGDLLKLWRSKHPKTYHMEYGFSTMGYEVQAALGIKMAEPEREAYTLVGDGSYLMMHSELVTSLQEKQKINIILFDNHGFQCIHGLQVGQGSEGFGNEFRYRETSTNQLSGDYMEIDFAAHARSLGAKGYTVNTVEELRDALKKAKQDTISTLIHIKTLPSKVEAYDSWWRLGVAEVSNSESVKNAYENMEEKLNQARKY</sequence>
<dbReference type="AlphaFoldDB" id="A0A0A1MQX1"/>
<name>A0A0A1MQX1_9BACI</name>
<feature type="domain" description="Thiamine pyrophosphate enzyme TPP-binding" evidence="5">
    <location>
        <begin position="431"/>
        <end position="590"/>
    </location>
</feature>
<evidence type="ECO:0000256" key="2">
    <source>
        <dbReference type="ARBA" id="ARBA00023052"/>
    </source>
</evidence>
<evidence type="ECO:0000259" key="6">
    <source>
        <dbReference type="Pfam" id="PF02776"/>
    </source>
</evidence>
<dbReference type="InterPro" id="IPR029035">
    <property type="entry name" value="DHS-like_NAD/FAD-binding_dom"/>
</dbReference>
<dbReference type="SUPFAM" id="SSF52467">
    <property type="entry name" value="DHS-like NAD/FAD-binding domain"/>
    <property type="match status" value="1"/>
</dbReference>
<dbReference type="EMBL" id="CDGG01000001">
    <property type="protein sequence ID" value="CEI82119.1"/>
    <property type="molecule type" value="Genomic_DNA"/>
</dbReference>
<dbReference type="NCBIfam" id="TIGR04377">
    <property type="entry name" value="myo_inos_iolD"/>
    <property type="match status" value="1"/>
</dbReference>
<dbReference type="GO" id="GO:0050660">
    <property type="term" value="F:flavin adenine dinucleotide binding"/>
    <property type="evidence" value="ECO:0007669"/>
    <property type="project" value="TreeGrafter"/>
</dbReference>
<dbReference type="InterPro" id="IPR000399">
    <property type="entry name" value="TPP-bd_CS"/>
</dbReference>
<dbReference type="PANTHER" id="PTHR18968">
    <property type="entry name" value="THIAMINE PYROPHOSPHATE ENZYMES"/>
    <property type="match status" value="1"/>
</dbReference>
<dbReference type="InterPro" id="IPR012001">
    <property type="entry name" value="Thiamin_PyroP_enz_TPP-bd_dom"/>
</dbReference>
<dbReference type="InterPro" id="IPR012000">
    <property type="entry name" value="Thiamin_PyroP_enz_cen_dom"/>
</dbReference>
<comment type="similarity">
    <text evidence="1 3">Belongs to the TPP enzyme family.</text>
</comment>
<evidence type="ECO:0000259" key="4">
    <source>
        <dbReference type="Pfam" id="PF00205"/>
    </source>
</evidence>
<dbReference type="InterPro" id="IPR011766">
    <property type="entry name" value="TPP_enzyme_TPP-bd"/>
</dbReference>
<feature type="domain" description="Thiamine pyrophosphate enzyme N-terminal TPP-binding" evidence="6">
    <location>
        <begin position="46"/>
        <end position="144"/>
    </location>
</feature>
<protein>
    <submittedName>
        <fullName evidence="7">3D-(3,5/4)-trihydroxycyclohexane-1,2-dione hydrolase</fullName>
    </submittedName>
</protein>
<keyword evidence="7" id="KW-0378">Hydrolase</keyword>
<dbReference type="RefSeq" id="WP_042531715.1">
    <property type="nucleotide sequence ID" value="NZ_CDGG01000001.1"/>
</dbReference>
<dbReference type="Pfam" id="PF02775">
    <property type="entry name" value="TPP_enzyme_C"/>
    <property type="match status" value="1"/>
</dbReference>
<dbReference type="Gene3D" id="3.40.50.1220">
    <property type="entry name" value="TPP-binding domain"/>
    <property type="match status" value="1"/>
</dbReference>
<dbReference type="PANTHER" id="PTHR18968:SF9">
    <property type="entry name" value="3D-(3,5_4)-TRIHYDROXYCYCLOHEXANE-1,2-DIONE HYDROLASE"/>
    <property type="match status" value="1"/>
</dbReference>
<dbReference type="Pfam" id="PF00205">
    <property type="entry name" value="TPP_enzyme_M"/>
    <property type="match status" value="1"/>
</dbReference>
<reference evidence="7 8" key="1">
    <citation type="submission" date="2014-11" db="EMBL/GenBank/DDBJ databases">
        <authorList>
            <person name="Urmite Genomes Urmite Genomes"/>
        </authorList>
    </citation>
    <scope>NUCLEOTIDE SEQUENCE [LARGE SCALE GENOMIC DNA]</scope>
    <source>
        <strain evidence="7 8">Oc5</strain>
    </source>
</reference>
<evidence type="ECO:0000256" key="1">
    <source>
        <dbReference type="ARBA" id="ARBA00007812"/>
    </source>
</evidence>
<dbReference type="GO" id="GO:0000287">
    <property type="term" value="F:magnesium ion binding"/>
    <property type="evidence" value="ECO:0007669"/>
    <property type="project" value="InterPro"/>
</dbReference>
<evidence type="ECO:0000256" key="3">
    <source>
        <dbReference type="RuleBase" id="RU362132"/>
    </source>
</evidence>
<keyword evidence="2 3" id="KW-0786">Thiamine pyrophosphate</keyword>
<dbReference type="GO" id="GO:0009097">
    <property type="term" value="P:isoleucine biosynthetic process"/>
    <property type="evidence" value="ECO:0007669"/>
    <property type="project" value="TreeGrafter"/>
</dbReference>